<evidence type="ECO:0000313" key="3">
    <source>
        <dbReference type="EMBL" id="KAF5390375.1"/>
    </source>
</evidence>
<dbReference type="PROSITE" id="PS50181">
    <property type="entry name" value="FBOX"/>
    <property type="match status" value="1"/>
</dbReference>
<accession>A0A8H5HWB4</accession>
<sequence>MPRRSKRSHQNTLDSSNSWKPDKAEDCDDGDTANFIGDDSGEYSLEEEEPPRKRAKRSHKSKYVGTGSSAKNRKGKIPEQFRGVRGRTGLLEKLAKDVPLDIFCYLDPGDLLRLARTTRDLRGILMSKTSEIVWRTAREGVDELPPLPDDLNEPQFAHLLYESYCHGCGHKPCDTIYWLLRTRCCKSCTRAIFIDHGSSDLMVKVPPELMYGPEVLPSEVVKRTIYSSIVENRALMTSLVRRHRYDSYRPDMVDKYAAEFNALKTEDERNAWISRQAEVLKAMKEHKYLCQQWFQARIAGRGEELVNVRDQRKIAILERLEKIGWREEAELSESYARDVFSNHKLVRQPKKLTNHGWKSIETELVQWLAEQKNKRLGEQRSAAIHKRIAMLFKEIKATRSLGNQLPYEDAVFTNEALRELIWETPAEDELSSELLRSKLSEHLPDIVERWSSAVQESLVEIIQKSRPNATIVDLQLATTVFECTGVAHEYFLMHYPQVLYHKCCLKYCFQSADIRFGYLKWSSENLILSSTGCHMATAIVQGCSLDPATATVQDLWDVNPLIECKSCERQADGRLFMRWPSAIGDSQHRSRGHSVVINNFGDETPHILACEPLDNLVCGSFPPRHLDAVISANANVVPFPLSIDDLRLHCYRDPTNMRDWSSPFRYRGLPLEPSTPVA</sequence>
<evidence type="ECO:0000256" key="1">
    <source>
        <dbReference type="SAM" id="MobiDB-lite"/>
    </source>
</evidence>
<feature type="domain" description="F-box" evidence="2">
    <location>
        <begin position="88"/>
        <end position="137"/>
    </location>
</feature>
<gene>
    <name evidence="3" type="ORF">D9757_005288</name>
</gene>
<dbReference type="SUPFAM" id="SSF81383">
    <property type="entry name" value="F-box domain"/>
    <property type="match status" value="1"/>
</dbReference>
<feature type="region of interest" description="Disordered" evidence="1">
    <location>
        <begin position="1"/>
        <end position="77"/>
    </location>
</feature>
<dbReference type="InterPro" id="IPR036047">
    <property type="entry name" value="F-box-like_dom_sf"/>
</dbReference>
<organism evidence="3 4">
    <name type="scientific">Collybiopsis confluens</name>
    <dbReference type="NCBI Taxonomy" id="2823264"/>
    <lineage>
        <taxon>Eukaryota</taxon>
        <taxon>Fungi</taxon>
        <taxon>Dikarya</taxon>
        <taxon>Basidiomycota</taxon>
        <taxon>Agaricomycotina</taxon>
        <taxon>Agaricomycetes</taxon>
        <taxon>Agaricomycetidae</taxon>
        <taxon>Agaricales</taxon>
        <taxon>Marasmiineae</taxon>
        <taxon>Omphalotaceae</taxon>
        <taxon>Collybiopsis</taxon>
    </lineage>
</organism>
<comment type="caution">
    <text evidence="3">The sequence shown here is derived from an EMBL/GenBank/DDBJ whole genome shotgun (WGS) entry which is preliminary data.</text>
</comment>
<evidence type="ECO:0000259" key="2">
    <source>
        <dbReference type="PROSITE" id="PS50181"/>
    </source>
</evidence>
<dbReference type="Proteomes" id="UP000518752">
    <property type="component" value="Unassembled WGS sequence"/>
</dbReference>
<feature type="compositionally biased region" description="Polar residues" evidence="1">
    <location>
        <begin position="10"/>
        <end position="19"/>
    </location>
</feature>
<feature type="compositionally biased region" description="Acidic residues" evidence="1">
    <location>
        <begin position="39"/>
        <end position="49"/>
    </location>
</feature>
<name>A0A8H5HWB4_9AGAR</name>
<dbReference type="AlphaFoldDB" id="A0A8H5HWB4"/>
<protein>
    <recommendedName>
        <fullName evidence="2">F-box domain-containing protein</fullName>
    </recommendedName>
</protein>
<keyword evidence="4" id="KW-1185">Reference proteome</keyword>
<feature type="compositionally biased region" description="Basic residues" evidence="1">
    <location>
        <begin position="53"/>
        <end position="62"/>
    </location>
</feature>
<reference evidence="3 4" key="1">
    <citation type="journal article" date="2020" name="ISME J.">
        <title>Uncovering the hidden diversity of litter-decomposition mechanisms in mushroom-forming fungi.</title>
        <authorList>
            <person name="Floudas D."/>
            <person name="Bentzer J."/>
            <person name="Ahren D."/>
            <person name="Johansson T."/>
            <person name="Persson P."/>
            <person name="Tunlid A."/>
        </authorList>
    </citation>
    <scope>NUCLEOTIDE SEQUENCE [LARGE SCALE GENOMIC DNA]</scope>
    <source>
        <strain evidence="3 4">CBS 406.79</strain>
    </source>
</reference>
<dbReference type="EMBL" id="JAACJN010000015">
    <property type="protein sequence ID" value="KAF5390375.1"/>
    <property type="molecule type" value="Genomic_DNA"/>
</dbReference>
<dbReference type="OrthoDB" id="3050033at2759"/>
<proteinExistence type="predicted"/>
<evidence type="ECO:0000313" key="4">
    <source>
        <dbReference type="Proteomes" id="UP000518752"/>
    </source>
</evidence>
<dbReference type="InterPro" id="IPR001810">
    <property type="entry name" value="F-box_dom"/>
</dbReference>